<dbReference type="Proteomes" id="UP000499080">
    <property type="component" value="Unassembled WGS sequence"/>
</dbReference>
<gene>
    <name evidence="1" type="ORF">AVEN_268357_1</name>
</gene>
<proteinExistence type="predicted"/>
<dbReference type="EMBL" id="BGPR01100034">
    <property type="protein sequence ID" value="GBM54700.1"/>
    <property type="molecule type" value="Genomic_DNA"/>
</dbReference>
<sequence>MLSAFKKQDCKRILKLRLLHFYVEYFLKQLGAFSEEAGERFHQDVKTLSKKMEYYYNGRQLLDTDEDTQTRKCTRMNERKEELVSQSMAMDIGDQLNS</sequence>
<comment type="caution">
    <text evidence="1">The sequence shown here is derived from an EMBL/GenBank/DDBJ whole genome shotgun (WGS) entry which is preliminary data.</text>
</comment>
<keyword evidence="2" id="KW-1185">Reference proteome</keyword>
<accession>A0A4Y2GM45</accession>
<dbReference type="AlphaFoldDB" id="A0A4Y2GM45"/>
<protein>
    <submittedName>
        <fullName evidence="1">Uncharacterized protein</fullName>
    </submittedName>
</protein>
<evidence type="ECO:0000313" key="1">
    <source>
        <dbReference type="EMBL" id="GBM54700.1"/>
    </source>
</evidence>
<organism evidence="1 2">
    <name type="scientific">Araneus ventricosus</name>
    <name type="common">Orbweaver spider</name>
    <name type="synonym">Epeira ventricosa</name>
    <dbReference type="NCBI Taxonomy" id="182803"/>
    <lineage>
        <taxon>Eukaryota</taxon>
        <taxon>Metazoa</taxon>
        <taxon>Ecdysozoa</taxon>
        <taxon>Arthropoda</taxon>
        <taxon>Chelicerata</taxon>
        <taxon>Arachnida</taxon>
        <taxon>Araneae</taxon>
        <taxon>Araneomorphae</taxon>
        <taxon>Entelegynae</taxon>
        <taxon>Araneoidea</taxon>
        <taxon>Araneidae</taxon>
        <taxon>Araneus</taxon>
    </lineage>
</organism>
<evidence type="ECO:0000313" key="2">
    <source>
        <dbReference type="Proteomes" id="UP000499080"/>
    </source>
</evidence>
<name>A0A4Y2GM45_ARAVE</name>
<reference evidence="1 2" key="1">
    <citation type="journal article" date="2019" name="Sci. Rep.">
        <title>Orb-weaving spider Araneus ventricosus genome elucidates the spidroin gene catalogue.</title>
        <authorList>
            <person name="Kono N."/>
            <person name="Nakamura H."/>
            <person name="Ohtoshi R."/>
            <person name="Moran D.A.P."/>
            <person name="Shinohara A."/>
            <person name="Yoshida Y."/>
            <person name="Fujiwara M."/>
            <person name="Mori M."/>
            <person name="Tomita M."/>
            <person name="Arakawa K."/>
        </authorList>
    </citation>
    <scope>NUCLEOTIDE SEQUENCE [LARGE SCALE GENOMIC DNA]</scope>
</reference>